<evidence type="ECO:0000259" key="1">
    <source>
        <dbReference type="Pfam" id="PF00534"/>
    </source>
</evidence>
<dbReference type="InterPro" id="IPR028098">
    <property type="entry name" value="Glyco_trans_4-like_N"/>
</dbReference>
<accession>A0A1G1VQJ0</accession>
<dbReference type="Pfam" id="PF13439">
    <property type="entry name" value="Glyco_transf_4"/>
    <property type="match status" value="1"/>
</dbReference>
<feature type="domain" description="Glycosyltransferase subfamily 4-like N-terminal" evidence="2">
    <location>
        <begin position="12"/>
        <end position="197"/>
    </location>
</feature>
<dbReference type="AlphaFoldDB" id="A0A1G1VQJ0"/>
<dbReference type="GO" id="GO:0016757">
    <property type="term" value="F:glycosyltransferase activity"/>
    <property type="evidence" value="ECO:0007669"/>
    <property type="project" value="InterPro"/>
</dbReference>
<dbReference type="SUPFAM" id="SSF53756">
    <property type="entry name" value="UDP-Glycosyltransferase/glycogen phosphorylase"/>
    <property type="match status" value="2"/>
</dbReference>
<proteinExistence type="predicted"/>
<dbReference type="InterPro" id="IPR001296">
    <property type="entry name" value="Glyco_trans_1"/>
</dbReference>
<feature type="domain" description="Glycosyl transferase family 1" evidence="1">
    <location>
        <begin position="588"/>
        <end position="744"/>
    </location>
</feature>
<sequence>MNIAVLIDLLVPGGVQKAAIEEVRNLRTSGHKAELFCLTRTRVDYQYEDLLKGIPVRYLSDRNPLFLQRAVKIPFFTFLTTNHLLSPFLAHRYRILKDFDLLIAHGTTTCPTALAVSRHFNVPYAAFIWDPMGFILHTVYRVTPLQYFSPLLDIIIRLVERRMLTNARLIVAPSSVHKRALQKAYGIQPIVIPPGHDFITKRKPGKRTYILGYSRWQKEKHPDFFLKLAQQVNLPIVLAGLWSNQNDLKALRREIHEKHLNIQIVQPVHHKDIPRLAGRAIVWVHPHFEAFGMPGLELASQGVPIIIPKGSGVTDLFKNGVHGLFPPRNERALIAAVKTILENPVSARQMGRKAAQVAKAYTWKAHTAKLLDAISGRMKENPPATILHNSFVTTASIGGGDRFMIEIVSRLKPRKFTLITPEIGLYHWKKSKAINVSYKLLSPSIFDNNESPLLLFLAYLIRSIQTIMKLTFLPQVKILISTNELTPETLPAYWYKKTHPQTRWIARIFHLVPPPTKREGNFLVNGGSFLLQRASLMLMRSCDRILVDNPFLKQELMKLGFPKQQTEVHYGGVDVEKIGSYKAGKTEAFSAISVGRFSPHKGTFDLVPIWEKVIRTVPKAKLGIVGDGPEDLKQKLRDQIQNANLKDHVKLLGFLPHGKPLFDMLKNARLLIFPDHEAGFGLIVVEAMSAGLPVVAYNLPIFGETYKKGYLTAPLKQTDTFAANIVKLLEDQALHQTIQTQAREEVGKFDWNRAARKFDRLLNRLSQE</sequence>
<dbReference type="PANTHER" id="PTHR45947">
    <property type="entry name" value="SULFOQUINOVOSYL TRANSFERASE SQD2"/>
    <property type="match status" value="1"/>
</dbReference>
<feature type="domain" description="Glycosyl transferase family 1" evidence="1">
    <location>
        <begin position="201"/>
        <end position="356"/>
    </location>
</feature>
<dbReference type="Gene3D" id="3.40.50.2000">
    <property type="entry name" value="Glycogen Phosphorylase B"/>
    <property type="match status" value="4"/>
</dbReference>
<gene>
    <name evidence="3" type="ORF">A2786_05665</name>
</gene>
<organism evidence="3 4">
    <name type="scientific">Candidatus Chisholmbacteria bacterium RIFCSPHIGHO2_01_FULL_52_32</name>
    <dbReference type="NCBI Taxonomy" id="1797591"/>
    <lineage>
        <taxon>Bacteria</taxon>
        <taxon>Candidatus Chisholmiibacteriota</taxon>
    </lineage>
</organism>
<dbReference type="Pfam" id="PF00534">
    <property type="entry name" value="Glycos_transf_1"/>
    <property type="match status" value="2"/>
</dbReference>
<evidence type="ECO:0008006" key="5">
    <source>
        <dbReference type="Google" id="ProtNLM"/>
    </source>
</evidence>
<evidence type="ECO:0000259" key="2">
    <source>
        <dbReference type="Pfam" id="PF13439"/>
    </source>
</evidence>
<name>A0A1G1VQJ0_9BACT</name>
<dbReference type="CDD" id="cd03801">
    <property type="entry name" value="GT4_PimA-like"/>
    <property type="match status" value="2"/>
</dbReference>
<dbReference type="PANTHER" id="PTHR45947:SF3">
    <property type="entry name" value="SULFOQUINOVOSYL TRANSFERASE SQD2"/>
    <property type="match status" value="1"/>
</dbReference>
<dbReference type="Proteomes" id="UP000179233">
    <property type="component" value="Unassembled WGS sequence"/>
</dbReference>
<evidence type="ECO:0000313" key="3">
    <source>
        <dbReference type="EMBL" id="OGY17665.1"/>
    </source>
</evidence>
<dbReference type="EMBL" id="MHCJ01000007">
    <property type="protein sequence ID" value="OGY17665.1"/>
    <property type="molecule type" value="Genomic_DNA"/>
</dbReference>
<dbReference type="InterPro" id="IPR050194">
    <property type="entry name" value="Glycosyltransferase_grp1"/>
</dbReference>
<comment type="caution">
    <text evidence="3">The sequence shown here is derived from an EMBL/GenBank/DDBJ whole genome shotgun (WGS) entry which is preliminary data.</text>
</comment>
<evidence type="ECO:0000313" key="4">
    <source>
        <dbReference type="Proteomes" id="UP000179233"/>
    </source>
</evidence>
<protein>
    <recommendedName>
        <fullName evidence="5">Glycosyl transferase family 1 domain-containing protein</fullName>
    </recommendedName>
</protein>
<reference evidence="3 4" key="1">
    <citation type="journal article" date="2016" name="Nat. Commun.">
        <title>Thousands of microbial genomes shed light on interconnected biogeochemical processes in an aquifer system.</title>
        <authorList>
            <person name="Anantharaman K."/>
            <person name="Brown C.T."/>
            <person name="Hug L.A."/>
            <person name="Sharon I."/>
            <person name="Castelle C.J."/>
            <person name="Probst A.J."/>
            <person name="Thomas B.C."/>
            <person name="Singh A."/>
            <person name="Wilkins M.J."/>
            <person name="Karaoz U."/>
            <person name="Brodie E.L."/>
            <person name="Williams K.H."/>
            <person name="Hubbard S.S."/>
            <person name="Banfield J.F."/>
        </authorList>
    </citation>
    <scope>NUCLEOTIDE SEQUENCE [LARGE SCALE GENOMIC DNA]</scope>
</reference>